<evidence type="ECO:0000313" key="1">
    <source>
        <dbReference type="EMBL" id="KAJ7698100.1"/>
    </source>
</evidence>
<keyword evidence="2" id="KW-1185">Reference proteome</keyword>
<gene>
    <name evidence="1" type="ORF">B0H17DRAFT_1130027</name>
</gene>
<accession>A0AAD7DU55</accession>
<comment type="caution">
    <text evidence="1">The sequence shown here is derived from an EMBL/GenBank/DDBJ whole genome shotgun (WGS) entry which is preliminary data.</text>
</comment>
<dbReference type="EMBL" id="JARKIE010000027">
    <property type="protein sequence ID" value="KAJ7698100.1"/>
    <property type="molecule type" value="Genomic_DNA"/>
</dbReference>
<reference evidence="1" key="1">
    <citation type="submission" date="2023-03" db="EMBL/GenBank/DDBJ databases">
        <title>Massive genome expansion in bonnet fungi (Mycena s.s.) driven by repeated elements and novel gene families across ecological guilds.</title>
        <authorList>
            <consortium name="Lawrence Berkeley National Laboratory"/>
            <person name="Harder C.B."/>
            <person name="Miyauchi S."/>
            <person name="Viragh M."/>
            <person name="Kuo A."/>
            <person name="Thoen E."/>
            <person name="Andreopoulos B."/>
            <person name="Lu D."/>
            <person name="Skrede I."/>
            <person name="Drula E."/>
            <person name="Henrissat B."/>
            <person name="Morin E."/>
            <person name="Kohler A."/>
            <person name="Barry K."/>
            <person name="LaButti K."/>
            <person name="Morin E."/>
            <person name="Salamov A."/>
            <person name="Lipzen A."/>
            <person name="Mereny Z."/>
            <person name="Hegedus B."/>
            <person name="Baldrian P."/>
            <person name="Stursova M."/>
            <person name="Weitz H."/>
            <person name="Taylor A."/>
            <person name="Grigoriev I.V."/>
            <person name="Nagy L.G."/>
            <person name="Martin F."/>
            <person name="Kauserud H."/>
        </authorList>
    </citation>
    <scope>NUCLEOTIDE SEQUENCE</scope>
    <source>
        <strain evidence="1">CBHHK067</strain>
    </source>
</reference>
<protein>
    <submittedName>
        <fullName evidence="1">Uncharacterized protein</fullName>
    </submittedName>
</protein>
<proteinExistence type="predicted"/>
<dbReference type="AlphaFoldDB" id="A0AAD7DU55"/>
<name>A0AAD7DU55_MYCRO</name>
<evidence type="ECO:0000313" key="2">
    <source>
        <dbReference type="Proteomes" id="UP001221757"/>
    </source>
</evidence>
<sequence>MSLAGQRLEFSLGILSTPSVESDLCARRSSAYPRPKRGMLNQTDDSLTGISGTVEMGWASVREIWLWITRDWPNSISLHPLASSSNPDAAASGLPLLGTPHLLMYDLEGRLFYQQQLSLNLPPPKCQEICVAISFYIHHRCLSGERFKALDFKFFALINGENISVKKFAILYNVCCQYHRDIKRGTWEGGSDGEGVGHWWDWGMGLHGEVIERVQALPAPTAHEMGPGMHGTLE</sequence>
<dbReference type="Proteomes" id="UP001221757">
    <property type="component" value="Unassembled WGS sequence"/>
</dbReference>
<organism evidence="1 2">
    <name type="scientific">Mycena rosella</name>
    <name type="common">Pink bonnet</name>
    <name type="synonym">Agaricus rosellus</name>
    <dbReference type="NCBI Taxonomy" id="1033263"/>
    <lineage>
        <taxon>Eukaryota</taxon>
        <taxon>Fungi</taxon>
        <taxon>Dikarya</taxon>
        <taxon>Basidiomycota</taxon>
        <taxon>Agaricomycotina</taxon>
        <taxon>Agaricomycetes</taxon>
        <taxon>Agaricomycetidae</taxon>
        <taxon>Agaricales</taxon>
        <taxon>Marasmiineae</taxon>
        <taxon>Mycenaceae</taxon>
        <taxon>Mycena</taxon>
    </lineage>
</organism>